<proteinExistence type="predicted"/>
<dbReference type="InterPro" id="IPR013780">
    <property type="entry name" value="Glyco_hydro_b"/>
</dbReference>
<reference evidence="1 2" key="1">
    <citation type="journal article" date="2018" name="Front. Plant Sci.">
        <title>Red Clover (Trifolium pratense) and Zigzag Clover (T. medium) - A Picture of Genomic Similarities and Differences.</title>
        <authorList>
            <person name="Dluhosova J."/>
            <person name="Istvanek J."/>
            <person name="Nedelnik J."/>
            <person name="Repkova J."/>
        </authorList>
    </citation>
    <scope>NUCLEOTIDE SEQUENCE [LARGE SCALE GENOMIC DNA]</scope>
    <source>
        <strain evidence="2">cv. 10/8</strain>
        <tissue evidence="1">Leaf</tissue>
    </source>
</reference>
<keyword evidence="2" id="KW-1185">Reference proteome</keyword>
<name>A0A392R678_9FABA</name>
<evidence type="ECO:0000313" key="2">
    <source>
        <dbReference type="Proteomes" id="UP000265520"/>
    </source>
</evidence>
<feature type="non-terminal residue" evidence="1">
    <location>
        <position position="1"/>
    </location>
</feature>
<comment type="caution">
    <text evidence="1">The sequence shown here is derived from an EMBL/GenBank/DDBJ whole genome shotgun (WGS) entry which is preliminary data.</text>
</comment>
<dbReference type="Proteomes" id="UP000265520">
    <property type="component" value="Unassembled WGS sequence"/>
</dbReference>
<dbReference type="Gene3D" id="2.60.40.1180">
    <property type="entry name" value="Golgi alpha-mannosidase II"/>
    <property type="match status" value="1"/>
</dbReference>
<protein>
    <submittedName>
        <fullName evidence="1">Alpha-xylosidase 1-like</fullName>
    </submittedName>
</protein>
<sequence length="147" mass="15934">ISKDARMTPFSLIVTFPAGAVEGEAKGNLFLDDDELPEMKLGNGYSTYIDFHASVKEGNVKVWSQVQEGKFALDKGWIIDTIHVLGLNGSGATATIEIDGTLSNVTIDTTEQNYLYGQVDGEKNIVMAGMKGLNIPVGKSFSMTWKI</sequence>
<dbReference type="AlphaFoldDB" id="A0A392R678"/>
<accession>A0A392R678</accession>
<dbReference type="EMBL" id="LXQA010189632">
    <property type="protein sequence ID" value="MCI31739.1"/>
    <property type="molecule type" value="Genomic_DNA"/>
</dbReference>
<organism evidence="1 2">
    <name type="scientific">Trifolium medium</name>
    <dbReference type="NCBI Taxonomy" id="97028"/>
    <lineage>
        <taxon>Eukaryota</taxon>
        <taxon>Viridiplantae</taxon>
        <taxon>Streptophyta</taxon>
        <taxon>Embryophyta</taxon>
        <taxon>Tracheophyta</taxon>
        <taxon>Spermatophyta</taxon>
        <taxon>Magnoliopsida</taxon>
        <taxon>eudicotyledons</taxon>
        <taxon>Gunneridae</taxon>
        <taxon>Pentapetalae</taxon>
        <taxon>rosids</taxon>
        <taxon>fabids</taxon>
        <taxon>Fabales</taxon>
        <taxon>Fabaceae</taxon>
        <taxon>Papilionoideae</taxon>
        <taxon>50 kb inversion clade</taxon>
        <taxon>NPAAA clade</taxon>
        <taxon>Hologalegina</taxon>
        <taxon>IRL clade</taxon>
        <taxon>Trifolieae</taxon>
        <taxon>Trifolium</taxon>
    </lineage>
</organism>
<evidence type="ECO:0000313" key="1">
    <source>
        <dbReference type="EMBL" id="MCI31739.1"/>
    </source>
</evidence>